<dbReference type="AlphaFoldDB" id="A0A2P2QGH2"/>
<organism evidence="1">
    <name type="scientific">Rhizophora mucronata</name>
    <name type="common">Asiatic mangrove</name>
    <dbReference type="NCBI Taxonomy" id="61149"/>
    <lineage>
        <taxon>Eukaryota</taxon>
        <taxon>Viridiplantae</taxon>
        <taxon>Streptophyta</taxon>
        <taxon>Embryophyta</taxon>
        <taxon>Tracheophyta</taxon>
        <taxon>Spermatophyta</taxon>
        <taxon>Magnoliopsida</taxon>
        <taxon>eudicotyledons</taxon>
        <taxon>Gunneridae</taxon>
        <taxon>Pentapetalae</taxon>
        <taxon>rosids</taxon>
        <taxon>fabids</taxon>
        <taxon>Malpighiales</taxon>
        <taxon>Rhizophoraceae</taxon>
        <taxon>Rhizophora</taxon>
    </lineage>
</organism>
<protein>
    <submittedName>
        <fullName evidence="1">Uncharacterized protein</fullName>
    </submittedName>
</protein>
<evidence type="ECO:0000313" key="1">
    <source>
        <dbReference type="EMBL" id="MBX65995.1"/>
    </source>
</evidence>
<proteinExistence type="predicted"/>
<name>A0A2P2QGH2_RHIMU</name>
<sequence length="28" mass="3626">MLSYLLIGQWLRFERLMLDWLCTYLFDW</sequence>
<dbReference type="EMBL" id="GGEC01085511">
    <property type="protein sequence ID" value="MBX65995.1"/>
    <property type="molecule type" value="Transcribed_RNA"/>
</dbReference>
<reference evidence="1" key="1">
    <citation type="submission" date="2018-02" db="EMBL/GenBank/DDBJ databases">
        <title>Rhizophora mucronata_Transcriptome.</title>
        <authorList>
            <person name="Meera S.P."/>
            <person name="Sreeshan A."/>
            <person name="Augustine A."/>
        </authorList>
    </citation>
    <scope>NUCLEOTIDE SEQUENCE</scope>
    <source>
        <tissue evidence="1">Leaf</tissue>
    </source>
</reference>
<accession>A0A2P2QGH2</accession>